<gene>
    <name evidence="6" type="ORF">ACFQMJ_29725</name>
</gene>
<proteinExistence type="predicted"/>
<dbReference type="InterPro" id="IPR009057">
    <property type="entry name" value="Homeodomain-like_sf"/>
</dbReference>
<dbReference type="Gene3D" id="3.30.450.20">
    <property type="entry name" value="PAS domain"/>
    <property type="match status" value="1"/>
</dbReference>
<dbReference type="EMBL" id="JBHTAI010000025">
    <property type="protein sequence ID" value="MFC7152736.1"/>
    <property type="molecule type" value="Genomic_DNA"/>
</dbReference>
<keyword evidence="4" id="KW-0472">Membrane</keyword>
<accession>A0ABW2FHT8</accession>
<dbReference type="PANTHER" id="PTHR43280:SF28">
    <property type="entry name" value="HTH-TYPE TRANSCRIPTIONAL ACTIVATOR RHAS"/>
    <property type="match status" value="1"/>
</dbReference>
<evidence type="ECO:0000313" key="6">
    <source>
        <dbReference type="EMBL" id="MFC7152736.1"/>
    </source>
</evidence>
<dbReference type="CDD" id="cd18774">
    <property type="entry name" value="PDC2_HK_sensor"/>
    <property type="match status" value="1"/>
</dbReference>
<dbReference type="PROSITE" id="PS00041">
    <property type="entry name" value="HTH_ARAC_FAMILY_1"/>
    <property type="match status" value="1"/>
</dbReference>
<keyword evidence="4" id="KW-1133">Transmembrane helix</keyword>
<dbReference type="Pfam" id="PF12833">
    <property type="entry name" value="HTH_18"/>
    <property type="match status" value="1"/>
</dbReference>
<dbReference type="PANTHER" id="PTHR43280">
    <property type="entry name" value="ARAC-FAMILY TRANSCRIPTIONAL REGULATOR"/>
    <property type="match status" value="1"/>
</dbReference>
<evidence type="ECO:0000256" key="3">
    <source>
        <dbReference type="ARBA" id="ARBA00023163"/>
    </source>
</evidence>
<dbReference type="RefSeq" id="WP_378050273.1">
    <property type="nucleotide sequence ID" value="NZ_JBHMDN010000025.1"/>
</dbReference>
<dbReference type="SMART" id="SM00342">
    <property type="entry name" value="HTH_ARAC"/>
    <property type="match status" value="1"/>
</dbReference>
<organism evidence="6 7">
    <name type="scientific">Cohnella cellulosilytica</name>
    <dbReference type="NCBI Taxonomy" id="986710"/>
    <lineage>
        <taxon>Bacteria</taxon>
        <taxon>Bacillati</taxon>
        <taxon>Bacillota</taxon>
        <taxon>Bacilli</taxon>
        <taxon>Bacillales</taxon>
        <taxon>Paenibacillaceae</taxon>
        <taxon>Cohnella</taxon>
    </lineage>
</organism>
<keyword evidence="3" id="KW-0804">Transcription</keyword>
<evidence type="ECO:0000259" key="5">
    <source>
        <dbReference type="PROSITE" id="PS01124"/>
    </source>
</evidence>
<comment type="caution">
    <text evidence="6">The sequence shown here is derived from an EMBL/GenBank/DDBJ whole genome shotgun (WGS) entry which is preliminary data.</text>
</comment>
<evidence type="ECO:0000313" key="7">
    <source>
        <dbReference type="Proteomes" id="UP001596378"/>
    </source>
</evidence>
<dbReference type="InterPro" id="IPR018060">
    <property type="entry name" value="HTH_AraC"/>
</dbReference>
<dbReference type="SUPFAM" id="SSF46689">
    <property type="entry name" value="Homeodomain-like"/>
    <property type="match status" value="1"/>
</dbReference>
<feature type="transmembrane region" description="Helical" evidence="4">
    <location>
        <begin position="12"/>
        <end position="37"/>
    </location>
</feature>
<evidence type="ECO:0000256" key="4">
    <source>
        <dbReference type="SAM" id="Phobius"/>
    </source>
</evidence>
<dbReference type="InterPro" id="IPR018062">
    <property type="entry name" value="HTH_AraC-typ_CS"/>
</dbReference>
<dbReference type="Proteomes" id="UP001596378">
    <property type="component" value="Unassembled WGS sequence"/>
</dbReference>
<sequence>MKVVKTQSKISFFHKSLIITLLISSIPLILLAILTYYNGTREIEREVGRTQKLQYEQVSERVDAELAQLKMTVNQWAYNPLMMELQNHSIGQDVRYTLDLFNQLVVMKQSDPLIHQVSLLLREGGGLLIDGENGSRSLAGELYRERYLPLLEQQQIIFWTDRPASPEASGDSLNVSLVQKVPVLSDPSYGALLVELNKREIASLLEQLSPPGQGVAFLHEESRGYLVANASERTAGRAELEDSILEEVRNRNEQTGSFSYSSGQEVYVVTYGQLKSTGWLYVCATPLSHLIKPVERVFKLPLIAGLLGLAIAFVLSWFASKQLYRPLLHLTKLFGHDQPVAESSRKNEVHFIESRWNYLLRERTDMQARLEKALPALREGFVLQLAQGHLNALPDYRIREQYEQFDLPFDHARYSMLLIELYGFADRYGNRTQGDDRLITFAAANIVEEMLRQRQPDDATSASVINFQDLTIGVLFSYAHDCANERIKAAMSEFGRALIEPLQTYLKLQGIVGVSRVTASVKHLSIILEDTRQAMRHRNLEADDSIIDAEQAMPRGEGEPVPVYPFLEGNMLVQALQSGAEEQVFQHAQAFVEALRAKSSNEFAIQQGMLQLLGNVQFTMTQMGCNPQQLYQGANLYEQLLQIREPSAMLAWFNAAVLAPFMDEMQSLRDLKIKQAVEKVVALMQENYMQDLSLEYCADRFGTYPQKLSASFRQIVGINFIDYLTRLRLNKSKELLIGTQLKISDIAAQVGYQPAYYNRTFKKHEGMTPGQYRELHTPE</sequence>
<feature type="transmembrane region" description="Helical" evidence="4">
    <location>
        <begin position="300"/>
        <end position="319"/>
    </location>
</feature>
<keyword evidence="4" id="KW-0812">Transmembrane</keyword>
<evidence type="ECO:0000256" key="1">
    <source>
        <dbReference type="ARBA" id="ARBA00023015"/>
    </source>
</evidence>
<keyword evidence="1" id="KW-0805">Transcription regulation</keyword>
<protein>
    <submittedName>
        <fullName evidence="6">AraC family transcriptional regulator</fullName>
    </submittedName>
</protein>
<keyword evidence="7" id="KW-1185">Reference proteome</keyword>
<evidence type="ECO:0000256" key="2">
    <source>
        <dbReference type="ARBA" id="ARBA00023125"/>
    </source>
</evidence>
<name>A0ABW2FHT8_9BACL</name>
<feature type="domain" description="HTH araC/xylS-type" evidence="5">
    <location>
        <begin position="678"/>
        <end position="775"/>
    </location>
</feature>
<dbReference type="Gene3D" id="1.10.10.60">
    <property type="entry name" value="Homeodomain-like"/>
    <property type="match status" value="2"/>
</dbReference>
<keyword evidence="2" id="KW-0238">DNA-binding</keyword>
<reference evidence="7" key="1">
    <citation type="journal article" date="2019" name="Int. J. Syst. Evol. Microbiol.">
        <title>The Global Catalogue of Microorganisms (GCM) 10K type strain sequencing project: providing services to taxonomists for standard genome sequencing and annotation.</title>
        <authorList>
            <consortium name="The Broad Institute Genomics Platform"/>
            <consortium name="The Broad Institute Genome Sequencing Center for Infectious Disease"/>
            <person name="Wu L."/>
            <person name="Ma J."/>
        </authorList>
    </citation>
    <scope>NUCLEOTIDE SEQUENCE [LARGE SCALE GENOMIC DNA]</scope>
    <source>
        <strain evidence="7">KCTC 12907</strain>
    </source>
</reference>
<dbReference type="PROSITE" id="PS01124">
    <property type="entry name" value="HTH_ARAC_FAMILY_2"/>
    <property type="match status" value="1"/>
</dbReference>